<feature type="chain" id="PRO_5002955286" evidence="1">
    <location>
        <begin position="20"/>
        <end position="134"/>
    </location>
</feature>
<reference evidence="2 3" key="1">
    <citation type="submission" date="2008-07" db="EMBL/GenBank/DDBJ databases">
        <authorList>
            <person name="El-Sayed N."/>
            <person name="Caler E."/>
            <person name="Inman J."/>
            <person name="Amedeo P."/>
            <person name="Hass B."/>
            <person name="Wortman J."/>
        </authorList>
    </citation>
    <scope>NUCLEOTIDE SEQUENCE [LARGE SCALE GENOMIC DNA]</scope>
    <source>
        <strain evidence="3">ATCC 50983 / TXsc</strain>
    </source>
</reference>
<dbReference type="InParanoid" id="C5LVD4"/>
<feature type="signal peptide" evidence="1">
    <location>
        <begin position="1"/>
        <end position="19"/>
    </location>
</feature>
<dbReference type="Proteomes" id="UP000007800">
    <property type="component" value="Unassembled WGS sequence"/>
</dbReference>
<sequence>MSFLKKIIAILGILSMVQCFPPSPEYCTVPNVNFTTTIFFHTYAPDLLEMLFFSNQGGEAGVYVTGTIPWTVDDNTTTLFMNTTNANLTSFADFMDFNVTEWGRIPYNDTINAFTLSVNGTPTEAYSGRCPKAR</sequence>
<dbReference type="AlphaFoldDB" id="C5LVD4"/>
<keyword evidence="1" id="KW-0732">Signal</keyword>
<keyword evidence="3" id="KW-1185">Reference proteome</keyword>
<proteinExistence type="predicted"/>
<dbReference type="EMBL" id="GG685829">
    <property type="protein sequence ID" value="EEQ99308.1"/>
    <property type="molecule type" value="Genomic_DNA"/>
</dbReference>
<organism evidence="3">
    <name type="scientific">Perkinsus marinus (strain ATCC 50983 / TXsc)</name>
    <dbReference type="NCBI Taxonomy" id="423536"/>
    <lineage>
        <taxon>Eukaryota</taxon>
        <taxon>Sar</taxon>
        <taxon>Alveolata</taxon>
        <taxon>Perkinsozoa</taxon>
        <taxon>Perkinsea</taxon>
        <taxon>Perkinsida</taxon>
        <taxon>Perkinsidae</taxon>
        <taxon>Perkinsus</taxon>
    </lineage>
</organism>
<name>C5LVD4_PERM5</name>
<protein>
    <submittedName>
        <fullName evidence="2">Uncharacterized protein</fullName>
    </submittedName>
</protein>
<accession>C5LVD4</accession>
<evidence type="ECO:0000313" key="2">
    <source>
        <dbReference type="EMBL" id="EEQ99308.1"/>
    </source>
</evidence>
<dbReference type="GeneID" id="9045330"/>
<evidence type="ECO:0000313" key="3">
    <source>
        <dbReference type="Proteomes" id="UP000007800"/>
    </source>
</evidence>
<dbReference type="RefSeq" id="XP_002766591.1">
    <property type="nucleotide sequence ID" value="XM_002766545.1"/>
</dbReference>
<gene>
    <name evidence="2" type="ORF">Pmar_PMAR007999</name>
</gene>
<evidence type="ECO:0000256" key="1">
    <source>
        <dbReference type="SAM" id="SignalP"/>
    </source>
</evidence>